<name>A0ABQ1YP80_9BACT</name>
<sequence>MKEYGEGSKQGLEVQKEVIGNVPSGDSHMIEVYRDPLRYCFLLQLSYSLT</sequence>
<gene>
    <name evidence="1" type="ORF">GCM10007423_23700</name>
</gene>
<dbReference type="EMBL" id="BMIA01000001">
    <property type="protein sequence ID" value="GGH33432.1"/>
    <property type="molecule type" value="Genomic_DNA"/>
</dbReference>
<proteinExistence type="predicted"/>
<dbReference type="Proteomes" id="UP000600214">
    <property type="component" value="Unassembled WGS sequence"/>
</dbReference>
<evidence type="ECO:0000313" key="1">
    <source>
        <dbReference type="EMBL" id="GGH33432.1"/>
    </source>
</evidence>
<protein>
    <submittedName>
        <fullName evidence="1">Uncharacterized protein</fullName>
    </submittedName>
</protein>
<evidence type="ECO:0000313" key="2">
    <source>
        <dbReference type="Proteomes" id="UP000600214"/>
    </source>
</evidence>
<reference evidence="2" key="1">
    <citation type="journal article" date="2019" name="Int. J. Syst. Evol. Microbiol.">
        <title>The Global Catalogue of Microorganisms (GCM) 10K type strain sequencing project: providing services to taxonomists for standard genome sequencing and annotation.</title>
        <authorList>
            <consortium name="The Broad Institute Genomics Platform"/>
            <consortium name="The Broad Institute Genome Sequencing Center for Infectious Disease"/>
            <person name="Wu L."/>
            <person name="Ma J."/>
        </authorList>
    </citation>
    <scope>NUCLEOTIDE SEQUENCE [LARGE SCALE GENOMIC DNA]</scope>
    <source>
        <strain evidence="2">CGMCC 1.15288</strain>
    </source>
</reference>
<accession>A0ABQ1YP80</accession>
<organism evidence="1 2">
    <name type="scientific">Dyadobacter endophyticus</name>
    <dbReference type="NCBI Taxonomy" id="1749036"/>
    <lineage>
        <taxon>Bacteria</taxon>
        <taxon>Pseudomonadati</taxon>
        <taxon>Bacteroidota</taxon>
        <taxon>Cytophagia</taxon>
        <taxon>Cytophagales</taxon>
        <taxon>Spirosomataceae</taxon>
        <taxon>Dyadobacter</taxon>
    </lineage>
</organism>
<keyword evidence="2" id="KW-1185">Reference proteome</keyword>
<comment type="caution">
    <text evidence="1">The sequence shown here is derived from an EMBL/GenBank/DDBJ whole genome shotgun (WGS) entry which is preliminary data.</text>
</comment>